<dbReference type="Pfam" id="PF00651">
    <property type="entry name" value="BTB"/>
    <property type="match status" value="1"/>
</dbReference>
<protein>
    <recommendedName>
        <fullName evidence="2">BTB domain-containing protein</fullName>
    </recommendedName>
</protein>
<name>A0A3N4IHP2_ASCIM</name>
<accession>A0A3N4IHP2</accession>
<dbReference type="InterPro" id="IPR011333">
    <property type="entry name" value="SKP1/BTB/POZ_sf"/>
</dbReference>
<dbReference type="PANTHER" id="PTHR47843">
    <property type="entry name" value="BTB DOMAIN-CONTAINING PROTEIN-RELATED"/>
    <property type="match status" value="1"/>
</dbReference>
<dbReference type="STRING" id="1160509.A0A3N4IHP2"/>
<evidence type="ECO:0000259" key="2">
    <source>
        <dbReference type="PROSITE" id="PS50097"/>
    </source>
</evidence>
<dbReference type="Gene3D" id="3.30.710.10">
    <property type="entry name" value="Potassium Channel Kv1.1, Chain A"/>
    <property type="match status" value="1"/>
</dbReference>
<dbReference type="CDD" id="cd18186">
    <property type="entry name" value="BTB_POZ_ZBTB_KLHL-like"/>
    <property type="match status" value="1"/>
</dbReference>
<dbReference type="PANTHER" id="PTHR47843:SF5">
    <property type="entry name" value="BTB_POZ DOMAIN PROTEIN"/>
    <property type="match status" value="1"/>
</dbReference>
<sequence length="338" mass="39010">MTDTTQSIFGRTLRETSTTIATEPEPETEDGYHSDAESLISNITLPSDYAEDTPPPSPRPSRQNDDNVIQNVALTTEETVNDMFLNPDFADIKVICGDRVFPAHKMILCPQSDFFAACFQGPFRESHEGVVTITDEKPKTIYRLLHFLYKKDYLDVPSAGAAGCDLSYCTKVNFTMYHLAYKFGIPELAKRAAVKQRYLLRSNGIIETDIWSADLAYRCFKGRHDAMRMIHVAILGCEFEGINGEDMEKKHPELKKLCEKYPELCWDLMVYRDWEQRFPDEDRGNGDEYPSWERPYEWVRNKRGGYDIEFQWGPARPMDVGVAWGVYEGAFKEYWKYS</sequence>
<dbReference type="Proteomes" id="UP000275078">
    <property type="component" value="Unassembled WGS sequence"/>
</dbReference>
<dbReference type="OrthoDB" id="6359816at2759"/>
<dbReference type="SUPFAM" id="SSF54695">
    <property type="entry name" value="POZ domain"/>
    <property type="match status" value="1"/>
</dbReference>
<dbReference type="EMBL" id="ML119652">
    <property type="protein sequence ID" value="RPA85673.1"/>
    <property type="molecule type" value="Genomic_DNA"/>
</dbReference>
<dbReference type="AlphaFoldDB" id="A0A3N4IHP2"/>
<dbReference type="InterPro" id="IPR000210">
    <property type="entry name" value="BTB/POZ_dom"/>
</dbReference>
<gene>
    <name evidence="3" type="ORF">BJ508DRAFT_373276</name>
</gene>
<feature type="domain" description="BTB" evidence="2">
    <location>
        <begin position="90"/>
        <end position="149"/>
    </location>
</feature>
<organism evidence="3 4">
    <name type="scientific">Ascobolus immersus RN42</name>
    <dbReference type="NCBI Taxonomy" id="1160509"/>
    <lineage>
        <taxon>Eukaryota</taxon>
        <taxon>Fungi</taxon>
        <taxon>Dikarya</taxon>
        <taxon>Ascomycota</taxon>
        <taxon>Pezizomycotina</taxon>
        <taxon>Pezizomycetes</taxon>
        <taxon>Pezizales</taxon>
        <taxon>Ascobolaceae</taxon>
        <taxon>Ascobolus</taxon>
    </lineage>
</organism>
<dbReference type="SMART" id="SM00225">
    <property type="entry name" value="BTB"/>
    <property type="match status" value="1"/>
</dbReference>
<proteinExistence type="predicted"/>
<evidence type="ECO:0000256" key="1">
    <source>
        <dbReference type="SAM" id="MobiDB-lite"/>
    </source>
</evidence>
<evidence type="ECO:0000313" key="3">
    <source>
        <dbReference type="EMBL" id="RPA85673.1"/>
    </source>
</evidence>
<reference evidence="3 4" key="1">
    <citation type="journal article" date="2018" name="Nat. Ecol. Evol.">
        <title>Pezizomycetes genomes reveal the molecular basis of ectomycorrhizal truffle lifestyle.</title>
        <authorList>
            <person name="Murat C."/>
            <person name="Payen T."/>
            <person name="Noel B."/>
            <person name="Kuo A."/>
            <person name="Morin E."/>
            <person name="Chen J."/>
            <person name="Kohler A."/>
            <person name="Krizsan K."/>
            <person name="Balestrini R."/>
            <person name="Da Silva C."/>
            <person name="Montanini B."/>
            <person name="Hainaut M."/>
            <person name="Levati E."/>
            <person name="Barry K.W."/>
            <person name="Belfiori B."/>
            <person name="Cichocki N."/>
            <person name="Clum A."/>
            <person name="Dockter R.B."/>
            <person name="Fauchery L."/>
            <person name="Guy J."/>
            <person name="Iotti M."/>
            <person name="Le Tacon F."/>
            <person name="Lindquist E.A."/>
            <person name="Lipzen A."/>
            <person name="Malagnac F."/>
            <person name="Mello A."/>
            <person name="Molinier V."/>
            <person name="Miyauchi S."/>
            <person name="Poulain J."/>
            <person name="Riccioni C."/>
            <person name="Rubini A."/>
            <person name="Sitrit Y."/>
            <person name="Splivallo R."/>
            <person name="Traeger S."/>
            <person name="Wang M."/>
            <person name="Zifcakova L."/>
            <person name="Wipf D."/>
            <person name="Zambonelli A."/>
            <person name="Paolocci F."/>
            <person name="Nowrousian M."/>
            <person name="Ottonello S."/>
            <person name="Baldrian P."/>
            <person name="Spatafora J.W."/>
            <person name="Henrissat B."/>
            <person name="Nagy L.G."/>
            <person name="Aury J.M."/>
            <person name="Wincker P."/>
            <person name="Grigoriev I.V."/>
            <person name="Bonfante P."/>
            <person name="Martin F.M."/>
        </authorList>
    </citation>
    <scope>NUCLEOTIDE SEQUENCE [LARGE SCALE GENOMIC DNA]</scope>
    <source>
        <strain evidence="3 4">RN42</strain>
    </source>
</reference>
<dbReference type="PROSITE" id="PS50097">
    <property type="entry name" value="BTB"/>
    <property type="match status" value="1"/>
</dbReference>
<evidence type="ECO:0000313" key="4">
    <source>
        <dbReference type="Proteomes" id="UP000275078"/>
    </source>
</evidence>
<feature type="region of interest" description="Disordered" evidence="1">
    <location>
        <begin position="1"/>
        <end position="66"/>
    </location>
</feature>
<keyword evidence="4" id="KW-1185">Reference proteome</keyword>